<feature type="chain" id="PRO_5026957492" description="Bypass of forespore C C-terminal domain-containing protein" evidence="1">
    <location>
        <begin position="26"/>
        <end position="109"/>
    </location>
</feature>
<keyword evidence="1" id="KW-0732">Signal</keyword>
<evidence type="ECO:0000256" key="1">
    <source>
        <dbReference type="SAM" id="SignalP"/>
    </source>
</evidence>
<proteinExistence type="predicted"/>
<feature type="signal peptide" evidence="1">
    <location>
        <begin position="1"/>
        <end position="25"/>
    </location>
</feature>
<dbReference type="AlphaFoldDB" id="A0A6N2QWX2"/>
<sequence>MKKTLFFTLAAMVIAGCLSAGLAIAWEQRNSAQLPAQEQAKQVPVGEYEYILREHEGRLAVFLKDKDTPEMVFDVYVRLLPEYDRGQLNQGVYVKDYEELINRIEDYIS</sequence>
<dbReference type="PROSITE" id="PS51257">
    <property type="entry name" value="PROKAR_LIPOPROTEIN"/>
    <property type="match status" value="1"/>
</dbReference>
<protein>
    <recommendedName>
        <fullName evidence="3">Bypass of forespore C C-terminal domain-containing protein</fullName>
    </recommendedName>
</protein>
<gene>
    <name evidence="2" type="ORF">AULFYP135_00056</name>
</gene>
<evidence type="ECO:0000313" key="2">
    <source>
        <dbReference type="EMBL" id="VYS72917.1"/>
    </source>
</evidence>
<accession>A0A6N2QWX2</accession>
<dbReference type="EMBL" id="CACRSL010000003">
    <property type="protein sequence ID" value="VYS72917.1"/>
    <property type="molecule type" value="Genomic_DNA"/>
</dbReference>
<name>A0A6N2QWX2_9FIRM</name>
<reference evidence="2" key="1">
    <citation type="submission" date="2019-11" db="EMBL/GenBank/DDBJ databases">
        <authorList>
            <person name="Feng L."/>
        </authorList>
    </citation>
    <scope>NUCLEOTIDE SEQUENCE</scope>
    <source>
        <strain evidence="2">AundefinedLFYP135</strain>
    </source>
</reference>
<organism evidence="2">
    <name type="scientific">uncultured Anaerotruncus sp</name>
    <dbReference type="NCBI Taxonomy" id="905011"/>
    <lineage>
        <taxon>Bacteria</taxon>
        <taxon>Bacillati</taxon>
        <taxon>Bacillota</taxon>
        <taxon>Clostridia</taxon>
        <taxon>Eubacteriales</taxon>
        <taxon>Oscillospiraceae</taxon>
        <taxon>Anaerotruncus</taxon>
        <taxon>environmental samples</taxon>
    </lineage>
</organism>
<evidence type="ECO:0008006" key="3">
    <source>
        <dbReference type="Google" id="ProtNLM"/>
    </source>
</evidence>